<dbReference type="InterPro" id="IPR038157">
    <property type="entry name" value="FeoA_core_dom"/>
</dbReference>
<dbReference type="Pfam" id="PF04023">
    <property type="entry name" value="FeoA"/>
    <property type="match status" value="1"/>
</dbReference>
<evidence type="ECO:0000256" key="1">
    <source>
        <dbReference type="ARBA" id="ARBA00023004"/>
    </source>
</evidence>
<keyword evidence="4" id="KW-1185">Reference proteome</keyword>
<dbReference type="InterPro" id="IPR052713">
    <property type="entry name" value="FeoA"/>
</dbReference>
<dbReference type="OrthoDB" id="9811076at2"/>
<dbReference type="AlphaFoldDB" id="K0B2Q0"/>
<dbReference type="InterPro" id="IPR008988">
    <property type="entry name" value="Transcriptional_repressor_C"/>
</dbReference>
<accession>K0B2Q0</accession>
<organism evidence="3 4">
    <name type="scientific">Gottschalkia acidurici (strain ATCC 7906 / DSM 604 / BCRC 14475 / CIP 104303 / KCTC 5404 / NCIMB 10678 / 9a)</name>
    <name type="common">Clostridium acidurici</name>
    <dbReference type="NCBI Taxonomy" id="1128398"/>
    <lineage>
        <taxon>Bacteria</taxon>
        <taxon>Bacillati</taxon>
        <taxon>Bacillota</taxon>
        <taxon>Tissierellia</taxon>
        <taxon>Tissierellales</taxon>
        <taxon>Gottschalkiaceae</taxon>
        <taxon>Gottschalkia</taxon>
    </lineage>
</organism>
<dbReference type="KEGG" id="cad:Curi_c22170"/>
<proteinExistence type="predicted"/>
<dbReference type="STRING" id="1128398.Curi_c22170"/>
<dbReference type="InterPro" id="IPR007167">
    <property type="entry name" value="Fe-transptr_FeoA-like"/>
</dbReference>
<dbReference type="Gene3D" id="2.30.30.90">
    <property type="match status" value="1"/>
</dbReference>
<name>K0B2Q0_GOTA9</name>
<reference evidence="3 4" key="1">
    <citation type="journal article" date="2012" name="PLoS ONE">
        <title>The purine-utilizing bacterium Clostridium acidurici 9a: a genome-guided metabolic reconsideration.</title>
        <authorList>
            <person name="Hartwich K."/>
            <person name="Poehlein A."/>
            <person name="Daniel R."/>
        </authorList>
    </citation>
    <scope>NUCLEOTIDE SEQUENCE [LARGE SCALE GENOMIC DNA]</scope>
    <source>
        <strain evidence="4">ATCC 7906 / DSM 604 / BCRC 14475 / CIP 104303 / KCTC 5404 / NCIMB 10678 / 9a</strain>
    </source>
</reference>
<dbReference type="eggNOG" id="COG1918">
    <property type="taxonomic scope" value="Bacteria"/>
</dbReference>
<evidence type="ECO:0000313" key="3">
    <source>
        <dbReference type="EMBL" id="AFS79220.1"/>
    </source>
</evidence>
<evidence type="ECO:0000313" key="4">
    <source>
        <dbReference type="Proteomes" id="UP000006094"/>
    </source>
</evidence>
<dbReference type="EMBL" id="CP003326">
    <property type="protein sequence ID" value="AFS79220.1"/>
    <property type="molecule type" value="Genomic_DNA"/>
</dbReference>
<feature type="domain" description="Ferrous iron transporter FeoA-like" evidence="2">
    <location>
        <begin position="7"/>
        <end position="79"/>
    </location>
</feature>
<dbReference type="HOGENOM" id="CLU_150646_12_1_9"/>
<dbReference type="SMART" id="SM00899">
    <property type="entry name" value="FeoA"/>
    <property type="match status" value="1"/>
</dbReference>
<dbReference type="GO" id="GO:0046914">
    <property type="term" value="F:transition metal ion binding"/>
    <property type="evidence" value="ECO:0007669"/>
    <property type="project" value="InterPro"/>
</dbReference>
<dbReference type="Proteomes" id="UP000006094">
    <property type="component" value="Chromosome"/>
</dbReference>
<evidence type="ECO:0000259" key="2">
    <source>
        <dbReference type="SMART" id="SM00899"/>
    </source>
</evidence>
<dbReference type="PANTHER" id="PTHR42954">
    <property type="entry name" value="FE(2+) TRANSPORT PROTEIN A"/>
    <property type="match status" value="1"/>
</dbReference>
<sequence>MKDSKAQSLNTLPIGSVVKIDSILTTGEHRRRILDLGLIPGSIVTIERSSPSGNPIAYRIRGSLIALRNEEAQSIKVNIL</sequence>
<protein>
    <submittedName>
        <fullName evidence="3">Ferrous iron transport protein A</fullName>
    </submittedName>
</protein>
<dbReference type="PANTHER" id="PTHR42954:SF2">
    <property type="entry name" value="FE(2+) TRANSPORT PROTEIN A"/>
    <property type="match status" value="1"/>
</dbReference>
<keyword evidence="1" id="KW-0408">Iron</keyword>
<dbReference type="RefSeq" id="WP_014968356.1">
    <property type="nucleotide sequence ID" value="NC_018664.1"/>
</dbReference>
<dbReference type="SUPFAM" id="SSF50037">
    <property type="entry name" value="C-terminal domain of transcriptional repressors"/>
    <property type="match status" value="1"/>
</dbReference>
<gene>
    <name evidence="3" type="primary">feoA1</name>
    <name evidence="3" type="ordered locus">Curi_c22170</name>
</gene>